<dbReference type="EMBL" id="AJIX01000042">
    <property type="protein sequence ID" value="KGR04391.1"/>
    <property type="molecule type" value="Genomic_DNA"/>
</dbReference>
<dbReference type="Proteomes" id="UP000030161">
    <property type="component" value="Unassembled WGS sequence"/>
</dbReference>
<gene>
    <name evidence="1" type="ORF">MG3_05518</name>
</gene>
<organism evidence="1 2">
    <name type="scientific">Candida albicans P78048</name>
    <dbReference type="NCBI Taxonomy" id="1094989"/>
    <lineage>
        <taxon>Eukaryota</taxon>
        <taxon>Fungi</taxon>
        <taxon>Dikarya</taxon>
        <taxon>Ascomycota</taxon>
        <taxon>Saccharomycotina</taxon>
        <taxon>Pichiomycetes</taxon>
        <taxon>Debaryomycetaceae</taxon>
        <taxon>Candida/Lodderomyces clade</taxon>
        <taxon>Candida</taxon>
    </lineage>
</organism>
<comment type="caution">
    <text evidence="1">The sequence shown here is derived from an EMBL/GenBank/DDBJ whole genome shotgun (WGS) entry which is preliminary data.</text>
</comment>
<evidence type="ECO:0000313" key="2">
    <source>
        <dbReference type="Proteomes" id="UP000030161"/>
    </source>
</evidence>
<protein>
    <submittedName>
        <fullName evidence="1">Uncharacterized protein</fullName>
    </submittedName>
</protein>
<evidence type="ECO:0000313" key="1">
    <source>
        <dbReference type="EMBL" id="KGR04391.1"/>
    </source>
</evidence>
<name>A0AB34PMA1_CANAX</name>
<proteinExistence type="predicted"/>
<sequence>MNQQTEGKEEITQGERRKLVDIKLDFFTCCCCCRSCGCVSIIKSIGGLCNPEIVQLRDRERERKRKEGKSNLRLLFGLKQEEIYLIAISILYNCC</sequence>
<reference evidence="1 2" key="1">
    <citation type="submission" date="2013-12" db="EMBL/GenBank/DDBJ databases">
        <title>The Genome Sequence of Candida albicans P78048.</title>
        <authorList>
            <consortium name="The Broad Institute Genome Sequencing Platform"/>
            <consortium name="The Broad Institute Genome Sequencing Center for Infectious Disease"/>
            <person name="Cuomo C."/>
            <person name="Bennett R."/>
            <person name="Hirakawa M."/>
            <person name="Noverr M."/>
            <person name="Mitchell A."/>
            <person name="Young S.K."/>
            <person name="Zeng Q."/>
            <person name="Gargeya S."/>
            <person name="Fitzgerald M."/>
            <person name="Abouelleil A."/>
            <person name="Alvarado L."/>
            <person name="Berlin A.M."/>
            <person name="Chapman S.B."/>
            <person name="Dewar J."/>
            <person name="Goldberg J."/>
            <person name="Griggs A."/>
            <person name="Gujja S."/>
            <person name="Hansen M."/>
            <person name="Howarth C."/>
            <person name="Imamovic A."/>
            <person name="Larimer J."/>
            <person name="McCowan C."/>
            <person name="Murphy C."/>
            <person name="Pearson M."/>
            <person name="Priest M."/>
            <person name="Roberts A."/>
            <person name="Saif S."/>
            <person name="Shea T."/>
            <person name="Sykes S."/>
            <person name="Wortman J."/>
            <person name="Nusbaum C."/>
            <person name="Birren B."/>
        </authorList>
    </citation>
    <scope>NUCLEOTIDE SEQUENCE [LARGE SCALE GENOMIC DNA]</scope>
    <source>
        <strain evidence="1 2">P78048</strain>
    </source>
</reference>
<dbReference type="AlphaFoldDB" id="A0AB34PMA1"/>
<accession>A0AB34PMA1</accession>